<evidence type="ECO:0000313" key="1">
    <source>
        <dbReference type="EMBL" id="GAA0486571.1"/>
    </source>
</evidence>
<sequence>MSSWTWEYLDDHYGESLPPALRTEVERIAAELAVVNSMIYLDGASYQGMSPELRAEDRYAADGSYVMVSYLTDVRGERILVVTVSVI</sequence>
<name>A0ABN1AYM0_9ACTN</name>
<keyword evidence="2" id="KW-1185">Reference proteome</keyword>
<protein>
    <recommendedName>
        <fullName evidence="3">Transposase</fullName>
    </recommendedName>
</protein>
<accession>A0ABN1AYM0</accession>
<evidence type="ECO:0008006" key="3">
    <source>
        <dbReference type="Google" id="ProtNLM"/>
    </source>
</evidence>
<dbReference type="EMBL" id="BAAABY010000044">
    <property type="protein sequence ID" value="GAA0486571.1"/>
    <property type="molecule type" value="Genomic_DNA"/>
</dbReference>
<dbReference type="RefSeq" id="WP_346098398.1">
    <property type="nucleotide sequence ID" value="NZ_BAAABY010000044.1"/>
</dbReference>
<reference evidence="1 2" key="1">
    <citation type="journal article" date="2019" name="Int. J. Syst. Evol. Microbiol.">
        <title>The Global Catalogue of Microorganisms (GCM) 10K type strain sequencing project: providing services to taxonomists for standard genome sequencing and annotation.</title>
        <authorList>
            <consortium name="The Broad Institute Genomics Platform"/>
            <consortium name="The Broad Institute Genome Sequencing Center for Infectious Disease"/>
            <person name="Wu L."/>
            <person name="Ma J."/>
        </authorList>
    </citation>
    <scope>NUCLEOTIDE SEQUENCE [LARGE SCALE GENOMIC DNA]</scope>
    <source>
        <strain evidence="1 2">JCM 4805</strain>
    </source>
</reference>
<dbReference type="Proteomes" id="UP001500909">
    <property type="component" value="Unassembled WGS sequence"/>
</dbReference>
<comment type="caution">
    <text evidence="1">The sequence shown here is derived from an EMBL/GenBank/DDBJ whole genome shotgun (WGS) entry which is preliminary data.</text>
</comment>
<proteinExistence type="predicted"/>
<evidence type="ECO:0000313" key="2">
    <source>
        <dbReference type="Proteomes" id="UP001500909"/>
    </source>
</evidence>
<gene>
    <name evidence="1" type="ORF">GCM10010361_59330</name>
</gene>
<organism evidence="1 2">
    <name type="scientific">Streptomyces olivaceiscleroticus</name>
    <dbReference type="NCBI Taxonomy" id="68245"/>
    <lineage>
        <taxon>Bacteria</taxon>
        <taxon>Bacillati</taxon>
        <taxon>Actinomycetota</taxon>
        <taxon>Actinomycetes</taxon>
        <taxon>Kitasatosporales</taxon>
        <taxon>Streptomycetaceae</taxon>
        <taxon>Streptomyces</taxon>
    </lineage>
</organism>